<reference evidence="1 2" key="1">
    <citation type="submission" date="2017-06" db="EMBL/GenBank/DDBJ databases">
        <title>Comparative genomic analysis of Ambrosia Fusariam Clade fungi.</title>
        <authorList>
            <person name="Stajich J.E."/>
            <person name="Carrillo J."/>
            <person name="Kijimoto T."/>
            <person name="Eskalen A."/>
            <person name="O'Donnell K."/>
            <person name="Kasson M."/>
        </authorList>
    </citation>
    <scope>NUCLEOTIDE SEQUENCE [LARGE SCALE GENOMIC DNA]</scope>
    <source>
        <strain evidence="1 2">NRRL62579</strain>
    </source>
</reference>
<dbReference type="AlphaFoldDB" id="A0A428TVM8"/>
<comment type="caution">
    <text evidence="1">The sequence shown here is derived from an EMBL/GenBank/DDBJ whole genome shotgun (WGS) entry which is preliminary data.</text>
</comment>
<gene>
    <name evidence="1" type="ORF">CEP52_005890</name>
</gene>
<organism evidence="1 2">
    <name type="scientific">Fusarium oligoseptatum</name>
    <dbReference type="NCBI Taxonomy" id="2604345"/>
    <lineage>
        <taxon>Eukaryota</taxon>
        <taxon>Fungi</taxon>
        <taxon>Dikarya</taxon>
        <taxon>Ascomycota</taxon>
        <taxon>Pezizomycotina</taxon>
        <taxon>Sordariomycetes</taxon>
        <taxon>Hypocreomycetidae</taxon>
        <taxon>Hypocreales</taxon>
        <taxon>Nectriaceae</taxon>
        <taxon>Fusarium</taxon>
        <taxon>Fusarium solani species complex</taxon>
    </lineage>
</organism>
<name>A0A428TVM8_9HYPO</name>
<evidence type="ECO:0000313" key="2">
    <source>
        <dbReference type="Proteomes" id="UP000287144"/>
    </source>
</evidence>
<evidence type="ECO:0000313" key="1">
    <source>
        <dbReference type="EMBL" id="RSM06054.1"/>
    </source>
</evidence>
<accession>A0A428TVM8</accession>
<dbReference type="EMBL" id="NKCK01000048">
    <property type="protein sequence ID" value="RSM06054.1"/>
    <property type="molecule type" value="Genomic_DNA"/>
</dbReference>
<dbReference type="Proteomes" id="UP000287144">
    <property type="component" value="Unassembled WGS sequence"/>
</dbReference>
<sequence>MKPRLTFLPCQAKGTRHDYIDSHDQRLDPQINPNIKCQLAVSSPIQPLFSPVTLVANRVGCEEYDLQLLMCITSLIFCYHA</sequence>
<keyword evidence="2" id="KW-1185">Reference proteome</keyword>
<protein>
    <submittedName>
        <fullName evidence="1">Uncharacterized protein</fullName>
    </submittedName>
</protein>
<proteinExistence type="predicted"/>